<dbReference type="PANTHER" id="PTHR10039:SF14">
    <property type="entry name" value="NACHT DOMAIN-CONTAINING PROTEIN"/>
    <property type="match status" value="1"/>
</dbReference>
<comment type="caution">
    <text evidence="3">The sequence shown here is derived from an EMBL/GenBank/DDBJ whole genome shotgun (WGS) entry which is preliminary data.</text>
</comment>
<dbReference type="EMBL" id="JAACJJ010000014">
    <property type="protein sequence ID" value="KAF5326859.1"/>
    <property type="molecule type" value="Genomic_DNA"/>
</dbReference>
<sequence length="757" mass="85196">MSHSCFNNSQVQINGDFTLVSTSGSMQDDPSFFHVSQRVQAINAHSQTLQRGFEILCQNTTPAALYGSSPSAKDPGCLHGTRVDIQDYIVKWLGDLESEVAMWMYGSAGVGKTAIAQTVAKSCADRWQLSSAFFFFRSDDGRNSVKHLVATLAFEIQQQMPHTREAVCTPTATNPLIFSTSLERQIKTIILPALSQPFPSMGDTPSAPMLLIIDGLDECKDTGMQQSIIRLFVSSLAATTTAIRHKILIVSRPESQIVSTFSSVDIARHVHHLRLDDWKSIADIKIYLRAELKEVRQTHPLRSYLNAEWPSDNWFNRLLDKSFGSFAYASSAIRYISSHDRNPDSSLHNLVGLTPDRASKAHAELDSLYRHILESLDEKTCYTVRMILCLYEYLGTNDVATLSSLLGKEKSIIELAIIKVSSVIQFEKHRISYYHTSFNDFLQDQERSGALYLYTPDVATKVAKAISKLWMHPDSEKECYSLGIVGCQLWQDHIHCTAEMNVYILEAFLASHLPTTFMAPNNLSSKFAHSLGEFLANIGGLPTSKWSSTPVKLLSHKAFKHAATWLHSQFGQGTHVLENMLDAICFFDQTQWTTSQADTNRRFFEELLFHTVRHDYENCSDICGSFWDDICQFLPGKELEICIGMVKRYAAIEHHAYRTRTLAAYTNEKSGNLLCLTFILTHAIKSQPAGAELCHLLETFILEAMLATSGQFAPYSLISWYLDPDDHNEVVEEIQDPNYGSDIAHSMDSYIRKELVQ</sequence>
<reference evidence="3 4" key="1">
    <citation type="journal article" date="2020" name="ISME J.">
        <title>Uncovering the hidden diversity of litter-decomposition mechanisms in mushroom-forming fungi.</title>
        <authorList>
            <person name="Floudas D."/>
            <person name="Bentzer J."/>
            <person name="Ahren D."/>
            <person name="Johansson T."/>
            <person name="Persson P."/>
            <person name="Tunlid A."/>
        </authorList>
    </citation>
    <scope>NUCLEOTIDE SEQUENCE [LARGE SCALE GENOMIC DNA]</scope>
    <source>
        <strain evidence="3 4">CBS 101986</strain>
    </source>
</reference>
<dbReference type="OrthoDB" id="163438at2759"/>
<proteinExistence type="predicted"/>
<dbReference type="Pfam" id="PF24883">
    <property type="entry name" value="NPHP3_N"/>
    <property type="match status" value="1"/>
</dbReference>
<dbReference type="PANTHER" id="PTHR10039">
    <property type="entry name" value="AMELOGENIN"/>
    <property type="match status" value="1"/>
</dbReference>
<gene>
    <name evidence="3" type="ORF">D9619_005145</name>
</gene>
<evidence type="ECO:0000313" key="4">
    <source>
        <dbReference type="Proteomes" id="UP000567179"/>
    </source>
</evidence>
<dbReference type="Gene3D" id="3.40.50.300">
    <property type="entry name" value="P-loop containing nucleotide triphosphate hydrolases"/>
    <property type="match status" value="1"/>
</dbReference>
<evidence type="ECO:0000313" key="3">
    <source>
        <dbReference type="EMBL" id="KAF5326859.1"/>
    </source>
</evidence>
<keyword evidence="4" id="KW-1185">Reference proteome</keyword>
<evidence type="ECO:0000259" key="2">
    <source>
        <dbReference type="Pfam" id="PF24883"/>
    </source>
</evidence>
<dbReference type="InterPro" id="IPR027417">
    <property type="entry name" value="P-loop_NTPase"/>
</dbReference>
<dbReference type="SUPFAM" id="SSF52540">
    <property type="entry name" value="P-loop containing nucleoside triphosphate hydrolases"/>
    <property type="match status" value="1"/>
</dbReference>
<accession>A0A8H5BPG9</accession>
<organism evidence="3 4">
    <name type="scientific">Psilocybe cf. subviscida</name>
    <dbReference type="NCBI Taxonomy" id="2480587"/>
    <lineage>
        <taxon>Eukaryota</taxon>
        <taxon>Fungi</taxon>
        <taxon>Dikarya</taxon>
        <taxon>Basidiomycota</taxon>
        <taxon>Agaricomycotina</taxon>
        <taxon>Agaricomycetes</taxon>
        <taxon>Agaricomycetidae</taxon>
        <taxon>Agaricales</taxon>
        <taxon>Agaricineae</taxon>
        <taxon>Strophariaceae</taxon>
        <taxon>Psilocybe</taxon>
    </lineage>
</organism>
<dbReference type="AlphaFoldDB" id="A0A8H5BPG9"/>
<protein>
    <recommendedName>
        <fullName evidence="2">Nephrocystin 3-like N-terminal domain-containing protein</fullName>
    </recommendedName>
</protein>
<name>A0A8H5BPG9_9AGAR</name>
<feature type="domain" description="Nephrocystin 3-like N-terminal" evidence="2">
    <location>
        <begin position="90"/>
        <end position="252"/>
    </location>
</feature>
<dbReference type="InterPro" id="IPR056884">
    <property type="entry name" value="NPHP3-like_N"/>
</dbReference>
<keyword evidence="1" id="KW-0677">Repeat</keyword>
<dbReference type="Proteomes" id="UP000567179">
    <property type="component" value="Unassembled WGS sequence"/>
</dbReference>
<evidence type="ECO:0000256" key="1">
    <source>
        <dbReference type="ARBA" id="ARBA00022737"/>
    </source>
</evidence>